<feature type="domain" description="H15" evidence="5">
    <location>
        <begin position="97"/>
        <end position="166"/>
    </location>
</feature>
<keyword evidence="3" id="KW-0539">Nucleus</keyword>
<feature type="region of interest" description="Disordered" evidence="4">
    <location>
        <begin position="165"/>
        <end position="200"/>
    </location>
</feature>
<evidence type="ECO:0000256" key="4">
    <source>
        <dbReference type="SAM" id="MobiDB-lite"/>
    </source>
</evidence>
<dbReference type="PANTHER" id="PTHR11467:SF29">
    <property type="entry name" value="OS03G0711600 PROTEIN"/>
    <property type="match status" value="1"/>
</dbReference>
<dbReference type="InterPro" id="IPR036390">
    <property type="entry name" value="WH_DNA-bd_sf"/>
</dbReference>
<dbReference type="InterPro" id="IPR036388">
    <property type="entry name" value="WH-like_DNA-bd_sf"/>
</dbReference>
<dbReference type="OrthoDB" id="1110759at2759"/>
<dbReference type="InterPro" id="IPR017956">
    <property type="entry name" value="AT_hook_DNA-bd_motif"/>
</dbReference>
<dbReference type="GO" id="GO:0003690">
    <property type="term" value="F:double-stranded DNA binding"/>
    <property type="evidence" value="ECO:0007669"/>
    <property type="project" value="TreeGrafter"/>
</dbReference>
<dbReference type="GO" id="GO:0045910">
    <property type="term" value="P:negative regulation of DNA recombination"/>
    <property type="evidence" value="ECO:0007669"/>
    <property type="project" value="TreeGrafter"/>
</dbReference>
<dbReference type="FunFam" id="1.10.10.10:FF:000637">
    <property type="entry name" value="Histone H1.2"/>
    <property type="match status" value="1"/>
</dbReference>
<evidence type="ECO:0000313" key="7">
    <source>
        <dbReference type="Proteomes" id="UP000237105"/>
    </source>
</evidence>
<dbReference type="PROSITE" id="PS51504">
    <property type="entry name" value="H15"/>
    <property type="match status" value="1"/>
</dbReference>
<dbReference type="Proteomes" id="UP000237105">
    <property type="component" value="Unassembled WGS sequence"/>
</dbReference>
<sequence length="528" mass="55846">MFLHPWKSSAVAPVVDKYKLRVFALLQISEPPQLPPTTTSTISTTFPDPTSFAAPITVNTIPTSGYAEVQSTVNHSVSNPTLSPGVGPGQGPSPSSHHPPYAEMIYSAIGALKEKNGSSKRAIAKYIEQAYTGLPPTHSALLTHHLKRLKNNGYLVMVKKSYKLSRSDSSAAASPTPTLPTSGPQRGRGRPPKPKLDPNAQPLLQPAIQAIAQPDLQPILQPAIPSISQPSAQFNVHPTPQPSVQFNGQITAQPDVQPNPQPVLVALGLVDEPNPTLVKKRPGRPPKAISVGVTQGGPGFIKRGRGRPPGSKGKLSGPRLSKKSPGRPRKPKSVLGVLGPKRGPGRPSKAEPKTMIIPYATNVPVVSVIDQNSIHNVLAVPPRPRGRPKKIAVTAGNAAGVGILSGKRRGRPPKVAGINKLKNSTGKRVGRPKKNALAATVGTGVPFAANGGFKRKPENFLSAPPPPPKHTHTLSQSKVKQAVGMLKPQLTHESPVTAIAAVQELEELATLDINGPIREEVQQPPQQI</sequence>
<comment type="caution">
    <text evidence="6">The sequence shown here is derived from an EMBL/GenBank/DDBJ whole genome shotgun (WGS) entry which is preliminary data.</text>
</comment>
<dbReference type="EMBL" id="JXTB01000208">
    <property type="protein sequence ID" value="PON53306.1"/>
    <property type="molecule type" value="Genomic_DNA"/>
</dbReference>
<dbReference type="SMART" id="SM00526">
    <property type="entry name" value="H15"/>
    <property type="match status" value="1"/>
</dbReference>
<dbReference type="AlphaFoldDB" id="A0A2P5BWZ1"/>
<dbReference type="GO" id="GO:0000786">
    <property type="term" value="C:nucleosome"/>
    <property type="evidence" value="ECO:0007669"/>
    <property type="project" value="InterPro"/>
</dbReference>
<feature type="compositionally biased region" description="Basic residues" evidence="4">
    <location>
        <begin position="320"/>
        <end position="332"/>
    </location>
</feature>
<proteinExistence type="predicted"/>
<feature type="region of interest" description="Disordered" evidence="4">
    <location>
        <begin position="75"/>
        <end position="100"/>
    </location>
</feature>
<dbReference type="SUPFAM" id="SSF46785">
    <property type="entry name" value="Winged helix' DNA-binding domain"/>
    <property type="match status" value="1"/>
</dbReference>
<dbReference type="PANTHER" id="PTHR11467">
    <property type="entry name" value="HISTONE H1"/>
    <property type="match status" value="1"/>
</dbReference>
<organism evidence="6 7">
    <name type="scientific">Parasponia andersonii</name>
    <name type="common">Sponia andersonii</name>
    <dbReference type="NCBI Taxonomy" id="3476"/>
    <lineage>
        <taxon>Eukaryota</taxon>
        <taxon>Viridiplantae</taxon>
        <taxon>Streptophyta</taxon>
        <taxon>Embryophyta</taxon>
        <taxon>Tracheophyta</taxon>
        <taxon>Spermatophyta</taxon>
        <taxon>Magnoliopsida</taxon>
        <taxon>eudicotyledons</taxon>
        <taxon>Gunneridae</taxon>
        <taxon>Pentapetalae</taxon>
        <taxon>rosids</taxon>
        <taxon>fabids</taxon>
        <taxon>Rosales</taxon>
        <taxon>Cannabaceae</taxon>
        <taxon>Parasponia</taxon>
    </lineage>
</organism>
<dbReference type="SMART" id="SM00384">
    <property type="entry name" value="AT_hook"/>
    <property type="match status" value="8"/>
</dbReference>
<keyword evidence="7" id="KW-1185">Reference proteome</keyword>
<dbReference type="GO" id="GO:0030261">
    <property type="term" value="P:chromosome condensation"/>
    <property type="evidence" value="ECO:0007669"/>
    <property type="project" value="TreeGrafter"/>
</dbReference>
<feature type="region of interest" description="Disordered" evidence="4">
    <location>
        <begin position="276"/>
        <end position="352"/>
    </location>
</feature>
<keyword evidence="2" id="KW-0238">DNA-binding</keyword>
<reference evidence="7" key="1">
    <citation type="submission" date="2016-06" db="EMBL/GenBank/DDBJ databases">
        <title>Parallel loss of symbiosis genes in relatives of nitrogen-fixing non-legume Parasponia.</title>
        <authorList>
            <person name="Van Velzen R."/>
            <person name="Holmer R."/>
            <person name="Bu F."/>
            <person name="Rutten L."/>
            <person name="Van Zeijl A."/>
            <person name="Liu W."/>
            <person name="Santuari L."/>
            <person name="Cao Q."/>
            <person name="Sharma T."/>
            <person name="Shen D."/>
            <person name="Roswanjaya Y."/>
            <person name="Wardhani T."/>
            <person name="Kalhor M.S."/>
            <person name="Jansen J."/>
            <person name="Van den Hoogen J."/>
            <person name="Gungor B."/>
            <person name="Hartog M."/>
            <person name="Hontelez J."/>
            <person name="Verver J."/>
            <person name="Yang W.-C."/>
            <person name="Schijlen E."/>
            <person name="Repin R."/>
            <person name="Schilthuizen M."/>
            <person name="Schranz E."/>
            <person name="Heidstra R."/>
            <person name="Miyata K."/>
            <person name="Fedorova E."/>
            <person name="Kohlen W."/>
            <person name="Bisseling T."/>
            <person name="Smit S."/>
            <person name="Geurts R."/>
        </authorList>
    </citation>
    <scope>NUCLEOTIDE SEQUENCE [LARGE SCALE GENOMIC DNA]</scope>
    <source>
        <strain evidence="7">cv. WU1-14</strain>
    </source>
</reference>
<name>A0A2P5BWZ1_PARAD</name>
<evidence type="ECO:0000256" key="1">
    <source>
        <dbReference type="ARBA" id="ARBA00004123"/>
    </source>
</evidence>
<dbReference type="STRING" id="3476.A0A2P5BWZ1"/>
<dbReference type="GO" id="GO:0005730">
    <property type="term" value="C:nucleolus"/>
    <property type="evidence" value="ECO:0007669"/>
    <property type="project" value="TreeGrafter"/>
</dbReference>
<protein>
    <submittedName>
        <fullName evidence="6">AT hook-like</fullName>
    </submittedName>
</protein>
<evidence type="ECO:0000259" key="5">
    <source>
        <dbReference type="PROSITE" id="PS51504"/>
    </source>
</evidence>
<dbReference type="Pfam" id="PF00538">
    <property type="entry name" value="Linker_histone"/>
    <property type="match status" value="1"/>
</dbReference>
<dbReference type="Gene3D" id="1.10.10.10">
    <property type="entry name" value="Winged helix-like DNA-binding domain superfamily/Winged helix DNA-binding domain"/>
    <property type="match status" value="1"/>
</dbReference>
<accession>A0A2P5BWZ1</accession>
<feature type="compositionally biased region" description="Low complexity" evidence="4">
    <location>
        <begin position="167"/>
        <end position="185"/>
    </location>
</feature>
<gene>
    <name evidence="6" type="ORF">PanWU01x14_203130</name>
</gene>
<comment type="subcellular location">
    <subcellularLocation>
        <location evidence="1">Nucleus</location>
    </subcellularLocation>
</comment>
<dbReference type="GO" id="GO:0031492">
    <property type="term" value="F:nucleosomal DNA binding"/>
    <property type="evidence" value="ECO:0007669"/>
    <property type="project" value="TreeGrafter"/>
</dbReference>
<evidence type="ECO:0000256" key="3">
    <source>
        <dbReference type="ARBA" id="ARBA00023242"/>
    </source>
</evidence>
<dbReference type="PRINTS" id="PR00929">
    <property type="entry name" value="ATHOOK"/>
</dbReference>
<dbReference type="GO" id="GO:0006334">
    <property type="term" value="P:nucleosome assembly"/>
    <property type="evidence" value="ECO:0007669"/>
    <property type="project" value="InterPro"/>
</dbReference>
<evidence type="ECO:0000313" key="6">
    <source>
        <dbReference type="EMBL" id="PON53306.1"/>
    </source>
</evidence>
<dbReference type="CDD" id="cd00073">
    <property type="entry name" value="H15"/>
    <property type="match status" value="1"/>
</dbReference>
<dbReference type="InterPro" id="IPR005818">
    <property type="entry name" value="Histone_H1/H5_H15"/>
</dbReference>
<evidence type="ECO:0000256" key="2">
    <source>
        <dbReference type="ARBA" id="ARBA00023125"/>
    </source>
</evidence>